<reference evidence="3" key="2">
    <citation type="submission" date="2015-01" db="EMBL/GenBank/DDBJ databases">
        <title>Evolutionary Origins and Diversification of the Mycorrhizal Mutualists.</title>
        <authorList>
            <consortium name="DOE Joint Genome Institute"/>
            <consortium name="Mycorrhizal Genomics Consortium"/>
            <person name="Kohler A."/>
            <person name="Kuo A."/>
            <person name="Nagy L.G."/>
            <person name="Floudas D."/>
            <person name="Copeland A."/>
            <person name="Barry K.W."/>
            <person name="Cichocki N."/>
            <person name="Veneault-Fourrey C."/>
            <person name="LaButti K."/>
            <person name="Lindquist E.A."/>
            <person name="Lipzen A."/>
            <person name="Lundell T."/>
            <person name="Morin E."/>
            <person name="Murat C."/>
            <person name="Riley R."/>
            <person name="Ohm R."/>
            <person name="Sun H."/>
            <person name="Tunlid A."/>
            <person name="Henrissat B."/>
            <person name="Grigoriev I.V."/>
            <person name="Hibbett D.S."/>
            <person name="Martin F."/>
        </authorList>
    </citation>
    <scope>NUCLEOTIDE SEQUENCE [LARGE SCALE GENOMIC DNA]</scope>
    <source>
        <strain evidence="3">h7</strain>
    </source>
</reference>
<dbReference type="EMBL" id="KN831798">
    <property type="protein sequence ID" value="KIM37239.1"/>
    <property type="molecule type" value="Genomic_DNA"/>
</dbReference>
<dbReference type="HOGENOM" id="CLU_598577_0_0_1"/>
<sequence length="457" mass="50807">MVYATRSKTAANSAPIPDSTTSALSTATAEKRALPDSPPTKKKRVKEDPREIPAPTPTAMPSTVSLRQSTIRSPMKAKEKNLKEARERAKRFLLFSQVIRVPTTLEELAKGSKENKAKLETVCDNLADLPAQCMSGRWIGEDGKPLLVYFGRRVIVPGENSPAEISLDDQYAGRTTEDFNRLVNEKKATHTFDGLHPNKVRGYHLATQEMARNERLHSRTDATRHQGGNFMSYTDSNRPGYEHAGGEISEHAEHAGVLHLVHGWIQQGRAEKGLYISGDITRTSSSLGGITSYYHLTADIAEAVAVMFEAAFPEQYHKYRDAFDAGVWITEDPGPFLGRAIIYKLQGKLHKDRHDLGPSACFPVGFFDGGEMLFPQFKTKLLYEPGSVCIFYSSLIYHKVAPFIPKPQTEEQKKDKLTPGRIGTVLFFPKASYEALQGKPKGWGKKTNFGKNKLVVL</sequence>
<name>A0A0C3BYX3_HEBCY</name>
<gene>
    <name evidence="2" type="ORF">M413DRAFT_30973</name>
</gene>
<dbReference type="Proteomes" id="UP000053424">
    <property type="component" value="Unassembled WGS sequence"/>
</dbReference>
<dbReference type="Gene3D" id="3.60.130.30">
    <property type="match status" value="1"/>
</dbReference>
<keyword evidence="3" id="KW-1185">Reference proteome</keyword>
<organism evidence="2 3">
    <name type="scientific">Hebeloma cylindrosporum</name>
    <dbReference type="NCBI Taxonomy" id="76867"/>
    <lineage>
        <taxon>Eukaryota</taxon>
        <taxon>Fungi</taxon>
        <taxon>Dikarya</taxon>
        <taxon>Basidiomycota</taxon>
        <taxon>Agaricomycotina</taxon>
        <taxon>Agaricomycetes</taxon>
        <taxon>Agaricomycetidae</taxon>
        <taxon>Agaricales</taxon>
        <taxon>Agaricineae</taxon>
        <taxon>Hymenogastraceae</taxon>
        <taxon>Hebeloma</taxon>
    </lineage>
</organism>
<proteinExistence type="predicted"/>
<dbReference type="AlphaFoldDB" id="A0A0C3BYX3"/>
<evidence type="ECO:0000256" key="1">
    <source>
        <dbReference type="SAM" id="MobiDB-lite"/>
    </source>
</evidence>
<feature type="compositionally biased region" description="Polar residues" evidence="1">
    <location>
        <begin position="59"/>
        <end position="72"/>
    </location>
</feature>
<feature type="compositionally biased region" description="Low complexity" evidence="1">
    <location>
        <begin position="19"/>
        <end position="28"/>
    </location>
</feature>
<evidence type="ECO:0000313" key="2">
    <source>
        <dbReference type="EMBL" id="KIM37239.1"/>
    </source>
</evidence>
<feature type="compositionally biased region" description="Polar residues" evidence="1">
    <location>
        <begin position="1"/>
        <end position="12"/>
    </location>
</feature>
<reference evidence="2 3" key="1">
    <citation type="submission" date="2014-04" db="EMBL/GenBank/DDBJ databases">
        <authorList>
            <consortium name="DOE Joint Genome Institute"/>
            <person name="Kuo A."/>
            <person name="Gay G."/>
            <person name="Dore J."/>
            <person name="Kohler A."/>
            <person name="Nagy L.G."/>
            <person name="Floudas D."/>
            <person name="Copeland A."/>
            <person name="Barry K.W."/>
            <person name="Cichocki N."/>
            <person name="Veneault-Fourrey C."/>
            <person name="LaButti K."/>
            <person name="Lindquist E.A."/>
            <person name="Lipzen A."/>
            <person name="Lundell T."/>
            <person name="Morin E."/>
            <person name="Murat C."/>
            <person name="Sun H."/>
            <person name="Tunlid A."/>
            <person name="Henrissat B."/>
            <person name="Grigoriev I.V."/>
            <person name="Hibbett D.S."/>
            <person name="Martin F."/>
            <person name="Nordberg H.P."/>
            <person name="Cantor M.N."/>
            <person name="Hua S.X."/>
        </authorList>
    </citation>
    <scope>NUCLEOTIDE SEQUENCE [LARGE SCALE GENOMIC DNA]</scope>
    <source>
        <strain evidence="3">h7</strain>
    </source>
</reference>
<feature type="region of interest" description="Disordered" evidence="1">
    <location>
        <begin position="1"/>
        <end position="77"/>
    </location>
</feature>
<accession>A0A0C3BYX3</accession>
<protein>
    <submittedName>
        <fullName evidence="2">Uncharacterized protein</fullName>
    </submittedName>
</protein>
<dbReference type="OrthoDB" id="2658103at2759"/>
<evidence type="ECO:0000313" key="3">
    <source>
        <dbReference type="Proteomes" id="UP000053424"/>
    </source>
</evidence>